<evidence type="ECO:0008006" key="6">
    <source>
        <dbReference type="Google" id="ProtNLM"/>
    </source>
</evidence>
<evidence type="ECO:0000313" key="5">
    <source>
        <dbReference type="Proteomes" id="UP001566204"/>
    </source>
</evidence>
<dbReference type="EMBL" id="JBEOQB010000006">
    <property type="protein sequence ID" value="MEZ0453776.1"/>
    <property type="molecule type" value="Genomic_DNA"/>
</dbReference>
<evidence type="ECO:0000313" key="4">
    <source>
        <dbReference type="Proteomes" id="UP000308196"/>
    </source>
</evidence>
<dbReference type="RefSeq" id="WP_028072177.1">
    <property type="nucleotide sequence ID" value="NZ_JBEOQA010000002.1"/>
</dbReference>
<name>A0A4V6KUN9_9SPHI</name>
<organism evidence="3 4">
    <name type="scientific">Sphingobacterium thalpophilum</name>
    <dbReference type="NCBI Taxonomy" id="259"/>
    <lineage>
        <taxon>Bacteria</taxon>
        <taxon>Pseudomonadati</taxon>
        <taxon>Bacteroidota</taxon>
        <taxon>Sphingobacteriia</taxon>
        <taxon>Sphingobacteriales</taxon>
        <taxon>Sphingobacteriaceae</taxon>
        <taxon>Sphingobacterium</taxon>
    </lineage>
</organism>
<dbReference type="EMBL" id="LR590484">
    <property type="protein sequence ID" value="VTR43388.1"/>
    <property type="molecule type" value="Genomic_DNA"/>
</dbReference>
<evidence type="ECO:0000313" key="2">
    <source>
        <dbReference type="EMBL" id="MEZ0453776.1"/>
    </source>
</evidence>
<feature type="region of interest" description="Disordered" evidence="1">
    <location>
        <begin position="21"/>
        <end position="66"/>
    </location>
</feature>
<reference evidence="3 4" key="1">
    <citation type="submission" date="2019-05" db="EMBL/GenBank/DDBJ databases">
        <authorList>
            <consortium name="Pathogen Informatics"/>
        </authorList>
    </citation>
    <scope>NUCLEOTIDE SEQUENCE [LARGE SCALE GENOMIC DNA]</scope>
    <source>
        <strain evidence="3 4">NCTC11429</strain>
    </source>
</reference>
<dbReference type="Proteomes" id="UP001566204">
    <property type="component" value="Unassembled WGS sequence"/>
</dbReference>
<feature type="compositionally biased region" description="Basic and acidic residues" evidence="1">
    <location>
        <begin position="21"/>
        <end position="54"/>
    </location>
</feature>
<dbReference type="AlphaFoldDB" id="A0A4V6KUN9"/>
<sequence>MKRTLMAFLGLCILLQSCDKAETKNPQDDPNKPVPEKPKEGIPEKPSDEGKKPEPAPPPSNNNGIVHGVVNQELSYNKFITLDMNADGKNDLYFTSALVMDSQSHLYFFASSISTSGGKLLLDKGSEMGLNGLWASPLKQGNPIREQMLATTRWSNYMTKAVLLDVIEKVQGNELKGPWVAKDDQYIGVQLLIDNKPHYGWIKVSHQGAQQKLYIVEFAYNLTPSEELLAGQKSR</sequence>
<dbReference type="STRING" id="1123265.GCA_000686625_01973"/>
<protein>
    <recommendedName>
        <fullName evidence="6">Lipoprotein</fullName>
    </recommendedName>
</protein>
<accession>A0A4V6KUN9</accession>
<dbReference type="Proteomes" id="UP000308196">
    <property type="component" value="Chromosome"/>
</dbReference>
<dbReference type="GeneID" id="78463552"/>
<dbReference type="PROSITE" id="PS51257">
    <property type="entry name" value="PROKAR_LIPOPROTEIN"/>
    <property type="match status" value="1"/>
</dbReference>
<gene>
    <name evidence="2" type="ORF">ABTW24_19450</name>
    <name evidence="3" type="ORF">NCTC11429_02855</name>
</gene>
<keyword evidence="5" id="KW-1185">Reference proteome</keyword>
<evidence type="ECO:0000256" key="1">
    <source>
        <dbReference type="SAM" id="MobiDB-lite"/>
    </source>
</evidence>
<reference evidence="2 5" key="2">
    <citation type="submission" date="2024-06" db="EMBL/GenBank/DDBJ databases">
        <title>Soil Sphingobacterium thalpophilum.</title>
        <authorList>
            <person name="Yang J."/>
            <person name="Li J."/>
        </authorList>
    </citation>
    <scope>NUCLEOTIDE SEQUENCE [LARGE SCALE GENOMIC DNA]</scope>
    <source>
        <strain evidence="2 5">22g91tb</strain>
    </source>
</reference>
<dbReference type="KEGG" id="stha:NCTC11429_02855"/>
<proteinExistence type="predicted"/>
<evidence type="ECO:0000313" key="3">
    <source>
        <dbReference type="EMBL" id="VTR43388.1"/>
    </source>
</evidence>